<dbReference type="InterPro" id="IPR002048">
    <property type="entry name" value="EF_hand_dom"/>
</dbReference>
<dbReference type="InterPro" id="IPR000868">
    <property type="entry name" value="Isochorismatase-like_dom"/>
</dbReference>
<organism evidence="9 10">
    <name type="scientific">Hypsibius exemplaris</name>
    <name type="common">Freshwater tardigrade</name>
    <dbReference type="NCBI Taxonomy" id="2072580"/>
    <lineage>
        <taxon>Eukaryota</taxon>
        <taxon>Metazoa</taxon>
        <taxon>Ecdysozoa</taxon>
        <taxon>Tardigrada</taxon>
        <taxon>Eutardigrada</taxon>
        <taxon>Parachela</taxon>
        <taxon>Hypsibioidea</taxon>
        <taxon>Hypsibiidae</taxon>
        <taxon>Hypsibius</taxon>
    </lineage>
</organism>
<evidence type="ECO:0000313" key="10">
    <source>
        <dbReference type="Proteomes" id="UP000192578"/>
    </source>
</evidence>
<dbReference type="GO" id="GO:0019363">
    <property type="term" value="P:pyridine nucleotide biosynthetic process"/>
    <property type="evidence" value="ECO:0007669"/>
    <property type="project" value="UniProtKB-KW"/>
</dbReference>
<dbReference type="Proteomes" id="UP000192578">
    <property type="component" value="Unassembled WGS sequence"/>
</dbReference>
<proteinExistence type="inferred from homology"/>
<dbReference type="GO" id="GO:0008936">
    <property type="term" value="F:nicotinamidase activity"/>
    <property type="evidence" value="ECO:0007669"/>
    <property type="project" value="UniProtKB-EC"/>
</dbReference>
<gene>
    <name evidence="9" type="ORF">BV898_08462</name>
</gene>
<dbReference type="GO" id="GO:0005509">
    <property type="term" value="F:calcium ion binding"/>
    <property type="evidence" value="ECO:0007669"/>
    <property type="project" value="InterPro"/>
</dbReference>
<dbReference type="EMBL" id="MTYJ01000060">
    <property type="protein sequence ID" value="OQV17531.1"/>
    <property type="molecule type" value="Genomic_DNA"/>
</dbReference>
<evidence type="ECO:0000256" key="7">
    <source>
        <dbReference type="ARBA" id="ARBA00043224"/>
    </source>
</evidence>
<keyword evidence="2" id="KW-0662">Pyridine nucleotide biosynthesis</keyword>
<name>A0A1W0WQP8_HYPEX</name>
<comment type="similarity">
    <text evidence="1">Belongs to the isochorismatase family.</text>
</comment>
<sequence length="364" mass="39862">MIGTGSPDPGESVFTAVDMALKHVSERDLFVSLKSENTSPVGISADAFTRICEHIFTGEPAVKIGKLSQTAYTRFDRNADGILDENEFHDCFATWIQPTLNSRKCLLIVDVQNDFITGTLALKDSPAKQDAAEVVPVINRILADHRAAFDTVVYTQDWHPADHCSFVQNVKRLNVDVSSKVQPHDCKPFDIVVIRDDDNSLFEQALFPAHCVQNSFGAEFHPDLKVVPDAVFIRKGVDSNVDSFSAFKDNRAKSQTELDRVLSSMGVTDVYCCGLATDYCVGSSALDALQFGYRTVVISDACRGCADSGISHMQQRIKEKGGCLINSTDLPNLLNGSERSIILAEQGLSDGALERVRMQPPKAV</sequence>
<evidence type="ECO:0000256" key="2">
    <source>
        <dbReference type="ARBA" id="ARBA00022642"/>
    </source>
</evidence>
<evidence type="ECO:0000256" key="1">
    <source>
        <dbReference type="ARBA" id="ARBA00006336"/>
    </source>
</evidence>
<dbReference type="PANTHER" id="PTHR11080">
    <property type="entry name" value="PYRAZINAMIDASE/NICOTINAMIDASE"/>
    <property type="match status" value="1"/>
</dbReference>
<keyword evidence="4" id="KW-0378">Hydrolase</keyword>
<dbReference type="SUPFAM" id="SSF52499">
    <property type="entry name" value="Isochorismatase-like hydrolases"/>
    <property type="match status" value="1"/>
</dbReference>
<dbReference type="PROSITE" id="PS00018">
    <property type="entry name" value="EF_HAND_1"/>
    <property type="match status" value="1"/>
</dbReference>
<feature type="domain" description="EF-hand" evidence="8">
    <location>
        <begin position="63"/>
        <end position="98"/>
    </location>
</feature>
<evidence type="ECO:0000259" key="8">
    <source>
        <dbReference type="PROSITE" id="PS50222"/>
    </source>
</evidence>
<dbReference type="AlphaFoldDB" id="A0A1W0WQP8"/>
<evidence type="ECO:0000256" key="3">
    <source>
        <dbReference type="ARBA" id="ARBA00022723"/>
    </source>
</evidence>
<dbReference type="InterPro" id="IPR052347">
    <property type="entry name" value="Isochorismatase_Nicotinamidase"/>
</dbReference>
<keyword evidence="3" id="KW-0479">Metal-binding</keyword>
<dbReference type="InterPro" id="IPR018247">
    <property type="entry name" value="EF_Hand_1_Ca_BS"/>
</dbReference>
<comment type="caution">
    <text evidence="9">The sequence shown here is derived from an EMBL/GenBank/DDBJ whole genome shotgun (WGS) entry which is preliminary data.</text>
</comment>
<evidence type="ECO:0000256" key="5">
    <source>
        <dbReference type="ARBA" id="ARBA00037900"/>
    </source>
</evidence>
<evidence type="ECO:0000256" key="4">
    <source>
        <dbReference type="ARBA" id="ARBA00022801"/>
    </source>
</evidence>
<dbReference type="Pfam" id="PF00857">
    <property type="entry name" value="Isochorismatase"/>
    <property type="match status" value="1"/>
</dbReference>
<dbReference type="EC" id="3.5.1.19" evidence="6"/>
<evidence type="ECO:0000256" key="6">
    <source>
        <dbReference type="ARBA" id="ARBA00039017"/>
    </source>
</evidence>
<accession>A0A1W0WQP8</accession>
<reference evidence="10" key="1">
    <citation type="submission" date="2017-01" db="EMBL/GenBank/DDBJ databases">
        <title>Comparative genomics of anhydrobiosis in the tardigrade Hypsibius dujardini.</title>
        <authorList>
            <person name="Yoshida Y."/>
            <person name="Koutsovoulos G."/>
            <person name="Laetsch D."/>
            <person name="Stevens L."/>
            <person name="Kumar S."/>
            <person name="Horikawa D."/>
            <person name="Ishino K."/>
            <person name="Komine S."/>
            <person name="Tomita M."/>
            <person name="Blaxter M."/>
            <person name="Arakawa K."/>
        </authorList>
    </citation>
    <scope>NUCLEOTIDE SEQUENCE [LARGE SCALE GENOMIC DNA]</scope>
    <source>
        <strain evidence="10">Z151</strain>
    </source>
</reference>
<dbReference type="Gene3D" id="3.40.50.850">
    <property type="entry name" value="Isochorismatase-like"/>
    <property type="match status" value="1"/>
</dbReference>
<dbReference type="PANTHER" id="PTHR11080:SF2">
    <property type="entry name" value="LD05707P"/>
    <property type="match status" value="1"/>
</dbReference>
<comment type="pathway">
    <text evidence="5">Cofactor biosynthesis; nicotinate biosynthesis; nicotinate from nicotinamide: step 1/1.</text>
</comment>
<evidence type="ECO:0000313" key="9">
    <source>
        <dbReference type="EMBL" id="OQV17531.1"/>
    </source>
</evidence>
<dbReference type="OrthoDB" id="167809at2759"/>
<protein>
    <recommendedName>
        <fullName evidence="6">nicotinamidase</fullName>
        <ecNumber evidence="6">3.5.1.19</ecNumber>
    </recommendedName>
    <alternativeName>
        <fullName evidence="7">Nicotinamide deamidase</fullName>
    </alternativeName>
</protein>
<dbReference type="InterPro" id="IPR036380">
    <property type="entry name" value="Isochorismatase-like_sf"/>
</dbReference>
<keyword evidence="10" id="KW-1185">Reference proteome</keyword>
<dbReference type="PROSITE" id="PS50222">
    <property type="entry name" value="EF_HAND_2"/>
    <property type="match status" value="1"/>
</dbReference>